<evidence type="ECO:0000256" key="2">
    <source>
        <dbReference type="PROSITE-ProRule" id="PRU00335"/>
    </source>
</evidence>
<evidence type="ECO:0000313" key="4">
    <source>
        <dbReference type="EMBL" id="MFC4713460.1"/>
    </source>
</evidence>
<dbReference type="InterPro" id="IPR050624">
    <property type="entry name" value="HTH-type_Tx_Regulator"/>
</dbReference>
<comment type="caution">
    <text evidence="4">The sequence shown here is derived from an EMBL/GenBank/DDBJ whole genome shotgun (WGS) entry which is preliminary data.</text>
</comment>
<dbReference type="Gene3D" id="1.10.357.10">
    <property type="entry name" value="Tetracycline Repressor, domain 2"/>
    <property type="match status" value="1"/>
</dbReference>
<dbReference type="InterPro" id="IPR001647">
    <property type="entry name" value="HTH_TetR"/>
</dbReference>
<keyword evidence="1 2" id="KW-0238">DNA-binding</keyword>
<organism evidence="4 5">
    <name type="scientific">Planococcus dechangensis</name>
    <dbReference type="NCBI Taxonomy" id="1176255"/>
    <lineage>
        <taxon>Bacteria</taxon>
        <taxon>Bacillati</taxon>
        <taxon>Bacillota</taxon>
        <taxon>Bacilli</taxon>
        <taxon>Bacillales</taxon>
        <taxon>Caryophanaceae</taxon>
        <taxon>Planococcus</taxon>
    </lineage>
</organism>
<accession>A0ABV9MEA1</accession>
<dbReference type="Pfam" id="PF00440">
    <property type="entry name" value="TetR_N"/>
    <property type="match status" value="1"/>
</dbReference>
<dbReference type="SUPFAM" id="SSF46689">
    <property type="entry name" value="Homeodomain-like"/>
    <property type="match status" value="1"/>
</dbReference>
<proteinExistence type="predicted"/>
<dbReference type="PANTHER" id="PTHR43479">
    <property type="entry name" value="ACREF/ENVCD OPERON REPRESSOR-RELATED"/>
    <property type="match status" value="1"/>
</dbReference>
<dbReference type="PANTHER" id="PTHR43479:SF7">
    <property type="entry name" value="TETR-FAMILY TRANSCRIPTIONAL REGULATOR"/>
    <property type="match status" value="1"/>
</dbReference>
<evidence type="ECO:0000256" key="1">
    <source>
        <dbReference type="ARBA" id="ARBA00023125"/>
    </source>
</evidence>
<name>A0ABV9MEA1_9BACL</name>
<dbReference type="EMBL" id="JBHSGL010000005">
    <property type="protein sequence ID" value="MFC4713460.1"/>
    <property type="molecule type" value="Genomic_DNA"/>
</dbReference>
<dbReference type="Proteomes" id="UP001595932">
    <property type="component" value="Unassembled WGS sequence"/>
</dbReference>
<gene>
    <name evidence="4" type="ORF">ACFO5U_11325</name>
</gene>
<feature type="DNA-binding region" description="H-T-H motif" evidence="2">
    <location>
        <begin position="25"/>
        <end position="44"/>
    </location>
</feature>
<feature type="domain" description="HTH tetR-type" evidence="3">
    <location>
        <begin position="2"/>
        <end position="62"/>
    </location>
</feature>
<dbReference type="PROSITE" id="PS50977">
    <property type="entry name" value="HTH_TETR_2"/>
    <property type="match status" value="1"/>
</dbReference>
<reference evidence="5" key="1">
    <citation type="journal article" date="2019" name="Int. J. Syst. Evol. Microbiol.">
        <title>The Global Catalogue of Microorganisms (GCM) 10K type strain sequencing project: providing services to taxonomists for standard genome sequencing and annotation.</title>
        <authorList>
            <consortium name="The Broad Institute Genomics Platform"/>
            <consortium name="The Broad Institute Genome Sequencing Center for Infectious Disease"/>
            <person name="Wu L."/>
            <person name="Ma J."/>
        </authorList>
    </citation>
    <scope>NUCLEOTIDE SEQUENCE [LARGE SCALE GENOMIC DNA]</scope>
    <source>
        <strain evidence="5">CGMCC 1.12151</strain>
    </source>
</reference>
<dbReference type="InterPro" id="IPR009057">
    <property type="entry name" value="Homeodomain-like_sf"/>
</dbReference>
<protein>
    <submittedName>
        <fullName evidence="4">TetR/AcrR family transcriptional regulator</fullName>
    </submittedName>
</protein>
<dbReference type="PRINTS" id="PR00455">
    <property type="entry name" value="HTHTETR"/>
</dbReference>
<evidence type="ECO:0000259" key="3">
    <source>
        <dbReference type="PROSITE" id="PS50977"/>
    </source>
</evidence>
<evidence type="ECO:0000313" key="5">
    <source>
        <dbReference type="Proteomes" id="UP001595932"/>
    </source>
</evidence>
<keyword evidence="5" id="KW-1185">Reference proteome</keyword>
<dbReference type="RefSeq" id="WP_377279170.1">
    <property type="nucleotide sequence ID" value="NZ_JBHSGL010000005.1"/>
</dbReference>
<sequence>MTSAKKTIMEAFLNMLSERNFEELSVKDIANFAGVSRSTFYLHFTDKFELMEELRHNLNGRLLQMYAEDSPAEAINLKVCRHIFSYRSFYRQEFSDANRIHELTSRLADQVQSVFGDEDMAVFAGWGTIGYLAAWVKGGFVMGPGEAADKLMKIISADWKTDRAKEHDRIS</sequence>